<dbReference type="Pfam" id="PF13843">
    <property type="entry name" value="DDE_Tnp_1_7"/>
    <property type="match status" value="1"/>
</dbReference>
<evidence type="ECO:0000259" key="1">
    <source>
        <dbReference type="Pfam" id="PF13843"/>
    </source>
</evidence>
<comment type="caution">
    <text evidence="2">The sequence shown here is derived from an EMBL/GenBank/DDBJ whole genome shotgun (WGS) entry which is preliminary data.</text>
</comment>
<dbReference type="Proteomes" id="UP001187531">
    <property type="component" value="Unassembled WGS sequence"/>
</dbReference>
<gene>
    <name evidence="2" type="ORF">QYM36_003689</name>
</gene>
<dbReference type="AlphaFoldDB" id="A0AA88L7Q7"/>
<feature type="domain" description="PiggyBac transposable element-derived protein" evidence="1">
    <location>
        <begin position="71"/>
        <end position="153"/>
    </location>
</feature>
<dbReference type="PANTHER" id="PTHR47272">
    <property type="entry name" value="DDE_TNP_1_7 DOMAIN-CONTAINING PROTEIN"/>
    <property type="match status" value="1"/>
</dbReference>
<name>A0AA88L7Q7_ARTSF</name>
<reference evidence="2" key="1">
    <citation type="submission" date="2023-07" db="EMBL/GenBank/DDBJ databases">
        <title>Chromosome-level genome assembly of Artemia franciscana.</title>
        <authorList>
            <person name="Jo E."/>
        </authorList>
    </citation>
    <scope>NUCLEOTIDE SEQUENCE</scope>
    <source>
        <tissue evidence="2">Whole body</tissue>
    </source>
</reference>
<sequence>MRSLKFLGAECAAYAMSTVVLSCQRGMKERDERLFRSQATRNANQIFSRDETVQHILEPDGELSDLEEDLNHNEATKWFDNKSVCIASSFVGAEPSDNCKRWDSKLRKYVDVVCPLCIAKYNKFMGGVDLSDVLIELYRIDIRGKKSYISLFTISWTFRLSTHG</sequence>
<proteinExistence type="predicted"/>
<evidence type="ECO:0000313" key="2">
    <source>
        <dbReference type="EMBL" id="KAK2721483.1"/>
    </source>
</evidence>
<evidence type="ECO:0000313" key="3">
    <source>
        <dbReference type="Proteomes" id="UP001187531"/>
    </source>
</evidence>
<protein>
    <recommendedName>
        <fullName evidence="1">PiggyBac transposable element-derived protein domain-containing protein</fullName>
    </recommendedName>
</protein>
<organism evidence="2 3">
    <name type="scientific">Artemia franciscana</name>
    <name type="common">Brine shrimp</name>
    <name type="synonym">Artemia sanfranciscana</name>
    <dbReference type="NCBI Taxonomy" id="6661"/>
    <lineage>
        <taxon>Eukaryota</taxon>
        <taxon>Metazoa</taxon>
        <taxon>Ecdysozoa</taxon>
        <taxon>Arthropoda</taxon>
        <taxon>Crustacea</taxon>
        <taxon>Branchiopoda</taxon>
        <taxon>Anostraca</taxon>
        <taxon>Artemiidae</taxon>
        <taxon>Artemia</taxon>
    </lineage>
</organism>
<accession>A0AA88L7Q7</accession>
<dbReference type="EMBL" id="JAVRJZ010000006">
    <property type="protein sequence ID" value="KAK2721483.1"/>
    <property type="molecule type" value="Genomic_DNA"/>
</dbReference>
<dbReference type="InterPro" id="IPR029526">
    <property type="entry name" value="PGBD"/>
</dbReference>
<dbReference type="PROSITE" id="PS51257">
    <property type="entry name" value="PROKAR_LIPOPROTEIN"/>
    <property type="match status" value="1"/>
</dbReference>
<keyword evidence="3" id="KW-1185">Reference proteome</keyword>